<proteinExistence type="predicted"/>
<dbReference type="PANTHER" id="PTHR12526:SF630">
    <property type="entry name" value="GLYCOSYLTRANSFERASE"/>
    <property type="match status" value="1"/>
</dbReference>
<comment type="caution">
    <text evidence="1">The sequence shown here is derived from an EMBL/GenBank/DDBJ whole genome shotgun (WGS) entry which is preliminary data.</text>
</comment>
<evidence type="ECO:0000313" key="2">
    <source>
        <dbReference type="Proteomes" id="UP000838100"/>
    </source>
</evidence>
<dbReference type="SUPFAM" id="SSF53756">
    <property type="entry name" value="UDP-Glycosyltransferase/glycogen phosphorylase"/>
    <property type="match status" value="1"/>
</dbReference>
<protein>
    <recommendedName>
        <fullName evidence="3">Glycosyltransferase</fullName>
    </recommendedName>
</protein>
<evidence type="ECO:0008006" key="3">
    <source>
        <dbReference type="Google" id="ProtNLM"/>
    </source>
</evidence>
<accession>A0ABN8ELP9</accession>
<sequence>MIILIGSSSAPDTGSGITTYCKEMVEEFFRRGFSVFYTSPKPVDATWLEQYCDGFIETSQFVDVSERSINLINFVADNNIEYILNNDNPILQSVASKLDAVFISVAHLSRTNILSLACYNHQYCDYIISICSEMQSIIVNTKKIDTSKVPIVYNGIYDTYIQPENFSSRSSVKKTIIYCGGSIERKGSDLVLQSVLSGGSVWSEYQLHWYGDLSKAYINKLEGLPHVTMFGRVARDRLQLALQNSDIFLLPSRSEGCPMALIEAMSMANACITSDGVGAMDVMVQHGREGYVLNLKQWSDQFHSCLTHFSRTKTLDSMKHLARDKYLQCYTINNTVDNVITLFESVDAKPVSQPVSEPKLLRWHRPLRSDGIKSPMVDRFCIKFGLLRKV</sequence>
<name>A0ABN8ELP9_9GAMM</name>
<dbReference type="Proteomes" id="UP000838100">
    <property type="component" value="Unassembled WGS sequence"/>
</dbReference>
<dbReference type="RefSeq" id="WP_237445995.1">
    <property type="nucleotide sequence ID" value="NZ_CAKLPX010000007.1"/>
</dbReference>
<dbReference type="EMBL" id="CAKLPX010000007">
    <property type="protein sequence ID" value="CAH0993313.1"/>
    <property type="molecule type" value="Genomic_DNA"/>
</dbReference>
<reference evidence="1" key="1">
    <citation type="submission" date="2021-12" db="EMBL/GenBank/DDBJ databases">
        <authorList>
            <person name="Rodrigo-Torres L."/>
            <person name="Arahal R. D."/>
            <person name="Lucena T."/>
        </authorList>
    </citation>
    <scope>NUCLEOTIDE SEQUENCE</scope>
    <source>
        <strain evidence="1">CECT 8267</strain>
    </source>
</reference>
<gene>
    <name evidence="1" type="ORF">SIN8267_03461</name>
</gene>
<evidence type="ECO:0000313" key="1">
    <source>
        <dbReference type="EMBL" id="CAH0993313.1"/>
    </source>
</evidence>
<dbReference type="CDD" id="cd03801">
    <property type="entry name" value="GT4_PimA-like"/>
    <property type="match status" value="1"/>
</dbReference>
<dbReference type="PANTHER" id="PTHR12526">
    <property type="entry name" value="GLYCOSYLTRANSFERASE"/>
    <property type="match status" value="1"/>
</dbReference>
<dbReference type="Pfam" id="PF13692">
    <property type="entry name" value="Glyco_trans_1_4"/>
    <property type="match status" value="1"/>
</dbReference>
<dbReference type="Gene3D" id="3.40.50.2000">
    <property type="entry name" value="Glycogen Phosphorylase B"/>
    <property type="match status" value="2"/>
</dbReference>
<keyword evidence="2" id="KW-1185">Reference proteome</keyword>
<organism evidence="1 2">
    <name type="scientific">Sinobacterium norvegicum</name>
    <dbReference type="NCBI Taxonomy" id="1641715"/>
    <lineage>
        <taxon>Bacteria</taxon>
        <taxon>Pseudomonadati</taxon>
        <taxon>Pseudomonadota</taxon>
        <taxon>Gammaproteobacteria</taxon>
        <taxon>Cellvibrionales</taxon>
        <taxon>Spongiibacteraceae</taxon>
        <taxon>Sinobacterium</taxon>
    </lineage>
</organism>